<dbReference type="NCBIfam" id="NF037970">
    <property type="entry name" value="vanZ_1"/>
    <property type="match status" value="1"/>
</dbReference>
<evidence type="ECO:0000313" key="3">
    <source>
        <dbReference type="Proteomes" id="UP000027604"/>
    </source>
</evidence>
<feature type="transmembrane region" description="Helical" evidence="1">
    <location>
        <begin position="76"/>
        <end position="94"/>
    </location>
</feature>
<sequence>MSTTLTALLFSSRYQKQRYLCAFILYLLIVIIGSIPGARKDIGDYASGIVLHTLAYAIIAYLLFSGTPGSLPRRAATSIVTVALMGALDEYIQSFLPYRRGAVSDWLVDCNAAILMSLLLWLVWPKAQRLVKE</sequence>
<feature type="transmembrane region" description="Helical" evidence="1">
    <location>
        <begin position="20"/>
        <end position="39"/>
    </location>
</feature>
<dbReference type="PATRIC" id="fig|1349767.4.peg.799"/>
<feature type="transmembrane region" description="Helical" evidence="1">
    <location>
        <begin position="45"/>
        <end position="64"/>
    </location>
</feature>
<dbReference type="OrthoDB" id="8665993at2"/>
<name>W0VAC3_9BURK</name>
<accession>W0VAC3</accession>
<keyword evidence="1" id="KW-0812">Transmembrane</keyword>
<dbReference type="RefSeq" id="WP_038495638.1">
    <property type="nucleotide sequence ID" value="NZ_BCTH01000090.1"/>
</dbReference>
<reference evidence="2 3" key="1">
    <citation type="journal article" date="2015" name="Genome Announc.">
        <title>Genome Sequence of Mushroom Soft-Rot Pathogen Janthinobacterium agaricidamnosum.</title>
        <authorList>
            <person name="Graupner K."/>
            <person name="Lackner G."/>
            <person name="Hertweck C."/>
        </authorList>
    </citation>
    <scope>NUCLEOTIDE SEQUENCE [LARGE SCALE GENOMIC DNA]</scope>
    <source>
        <strain evidence="3">NBRC 102515 / DSM 9628</strain>
    </source>
</reference>
<keyword evidence="1" id="KW-0472">Membrane</keyword>
<keyword evidence="1" id="KW-1133">Transmembrane helix</keyword>
<protein>
    <submittedName>
        <fullName evidence="2">Putative membrane protein</fullName>
    </submittedName>
</protein>
<feature type="transmembrane region" description="Helical" evidence="1">
    <location>
        <begin position="106"/>
        <end position="124"/>
    </location>
</feature>
<proteinExistence type="predicted"/>
<keyword evidence="3" id="KW-1185">Reference proteome</keyword>
<dbReference type="eggNOG" id="COG5652">
    <property type="taxonomic scope" value="Bacteria"/>
</dbReference>
<dbReference type="EMBL" id="HG322949">
    <property type="protein sequence ID" value="CDG84836.1"/>
    <property type="molecule type" value="Genomic_DNA"/>
</dbReference>
<dbReference type="AlphaFoldDB" id="W0VAC3"/>
<evidence type="ECO:0000313" key="2">
    <source>
        <dbReference type="EMBL" id="CDG84836.1"/>
    </source>
</evidence>
<organism evidence="2 3">
    <name type="scientific">Janthinobacterium agaricidamnosum NBRC 102515 = DSM 9628</name>
    <dbReference type="NCBI Taxonomy" id="1349767"/>
    <lineage>
        <taxon>Bacteria</taxon>
        <taxon>Pseudomonadati</taxon>
        <taxon>Pseudomonadota</taxon>
        <taxon>Betaproteobacteria</taxon>
        <taxon>Burkholderiales</taxon>
        <taxon>Oxalobacteraceae</taxon>
        <taxon>Janthinobacterium</taxon>
    </lineage>
</organism>
<dbReference type="Proteomes" id="UP000027604">
    <property type="component" value="Chromosome I"/>
</dbReference>
<evidence type="ECO:0000256" key="1">
    <source>
        <dbReference type="SAM" id="Phobius"/>
    </source>
</evidence>
<gene>
    <name evidence="2" type="ORF">GJA_4226</name>
</gene>
<dbReference type="KEGG" id="jag:GJA_4226"/>
<dbReference type="HOGENOM" id="CLU_1903870_0_0_4"/>